<name>A0AA40AXX5_9PEZI</name>
<dbReference type="EMBL" id="JAUKTV010000011">
    <property type="protein sequence ID" value="KAK0724033.1"/>
    <property type="molecule type" value="Genomic_DNA"/>
</dbReference>
<organism evidence="3 4">
    <name type="scientific">Apiosordaria backusii</name>
    <dbReference type="NCBI Taxonomy" id="314023"/>
    <lineage>
        <taxon>Eukaryota</taxon>
        <taxon>Fungi</taxon>
        <taxon>Dikarya</taxon>
        <taxon>Ascomycota</taxon>
        <taxon>Pezizomycotina</taxon>
        <taxon>Sordariomycetes</taxon>
        <taxon>Sordariomycetidae</taxon>
        <taxon>Sordariales</taxon>
        <taxon>Lasiosphaeriaceae</taxon>
        <taxon>Apiosordaria</taxon>
    </lineage>
</organism>
<keyword evidence="4" id="KW-1185">Reference proteome</keyword>
<proteinExistence type="predicted"/>
<keyword evidence="3" id="KW-0808">Transferase</keyword>
<dbReference type="GO" id="GO:0004672">
    <property type="term" value="F:protein kinase activity"/>
    <property type="evidence" value="ECO:0007669"/>
    <property type="project" value="InterPro"/>
</dbReference>
<feature type="region of interest" description="Disordered" evidence="1">
    <location>
        <begin position="482"/>
        <end position="528"/>
    </location>
</feature>
<feature type="compositionally biased region" description="Basic and acidic residues" evidence="1">
    <location>
        <begin position="487"/>
        <end position="498"/>
    </location>
</feature>
<evidence type="ECO:0000313" key="4">
    <source>
        <dbReference type="Proteomes" id="UP001172159"/>
    </source>
</evidence>
<feature type="domain" description="Protein kinase" evidence="2">
    <location>
        <begin position="441"/>
        <end position="766"/>
    </location>
</feature>
<gene>
    <name evidence="3" type="ORF">B0T21DRAFT_373067</name>
</gene>
<comment type="caution">
    <text evidence="3">The sequence shown here is derived from an EMBL/GenBank/DDBJ whole genome shotgun (WGS) entry which is preliminary data.</text>
</comment>
<dbReference type="InterPro" id="IPR040976">
    <property type="entry name" value="Pkinase_fungal"/>
</dbReference>
<dbReference type="Proteomes" id="UP001172159">
    <property type="component" value="Unassembled WGS sequence"/>
</dbReference>
<dbReference type="Pfam" id="PF17667">
    <property type="entry name" value="Pkinase_fungal"/>
    <property type="match status" value="1"/>
</dbReference>
<dbReference type="InterPro" id="IPR011009">
    <property type="entry name" value="Kinase-like_dom_sf"/>
</dbReference>
<protein>
    <submittedName>
        <fullName evidence="3">Serine/threonine-protein kinase Sgk2</fullName>
    </submittedName>
</protein>
<dbReference type="InterPro" id="IPR000719">
    <property type="entry name" value="Prot_kinase_dom"/>
</dbReference>
<evidence type="ECO:0000313" key="3">
    <source>
        <dbReference type="EMBL" id="KAK0724033.1"/>
    </source>
</evidence>
<reference evidence="3" key="1">
    <citation type="submission" date="2023-06" db="EMBL/GenBank/DDBJ databases">
        <title>Genome-scale phylogeny and comparative genomics of the fungal order Sordariales.</title>
        <authorList>
            <consortium name="Lawrence Berkeley National Laboratory"/>
            <person name="Hensen N."/>
            <person name="Bonometti L."/>
            <person name="Westerberg I."/>
            <person name="Brannstrom I.O."/>
            <person name="Guillou S."/>
            <person name="Cros-Aarteil S."/>
            <person name="Calhoun S."/>
            <person name="Haridas S."/>
            <person name="Kuo A."/>
            <person name="Mondo S."/>
            <person name="Pangilinan J."/>
            <person name="Riley R."/>
            <person name="Labutti K."/>
            <person name="Andreopoulos B."/>
            <person name="Lipzen A."/>
            <person name="Chen C."/>
            <person name="Yanf M."/>
            <person name="Daum C."/>
            <person name="Ng V."/>
            <person name="Clum A."/>
            <person name="Steindorff A."/>
            <person name="Ohm R."/>
            <person name="Martin F."/>
            <person name="Silar P."/>
            <person name="Natvig D."/>
            <person name="Lalanne C."/>
            <person name="Gautier V."/>
            <person name="Ament-Velasquez S.L."/>
            <person name="Kruys A."/>
            <person name="Hutchinson M.I."/>
            <person name="Powell A.J."/>
            <person name="Barry K."/>
            <person name="Miller A.N."/>
            <person name="Grigoriev I.V."/>
            <person name="Debuchy R."/>
            <person name="Gladieux P."/>
            <person name="Thoren M.H."/>
            <person name="Johannesson H."/>
        </authorList>
    </citation>
    <scope>NUCLEOTIDE SEQUENCE</scope>
    <source>
        <strain evidence="3">CBS 540.89</strain>
    </source>
</reference>
<dbReference type="Gene3D" id="1.10.510.10">
    <property type="entry name" value="Transferase(Phosphotransferase) domain 1"/>
    <property type="match status" value="1"/>
</dbReference>
<dbReference type="PANTHER" id="PTHR38248:SF2">
    <property type="entry name" value="FUNK1 11"/>
    <property type="match status" value="1"/>
</dbReference>
<dbReference type="SUPFAM" id="SSF56112">
    <property type="entry name" value="Protein kinase-like (PK-like)"/>
    <property type="match status" value="1"/>
</dbReference>
<sequence length="766" mass="86595">MALTEEKINIILEHPLVDALDQVREKLLDNNDDDSRQKGIAGLLAALVASPAAFNLPSHDGSHNVAVKLLSLLAQVRAGQAKADQFLPLIRHVVDKSSDIDIWQAVFNIIKTFGPLTPPQSVLPPTFTGTPIKASSSRLSDHETREVVERELFYEIRDCTFRNVGGFWDRFFDIKSWRKEQNAMFNGLLIAHDGRRWTDFPTIPDEKPVWDWIRSLQERFLDDAPFKFHTTNTAAEFKERKGQMDLFLQKPVTEPGNKLLYKNVLVVGEQKKSYDTGRFKADLLQLARYVRGVFADQPTRRFVHAFSLCASKMELWVFDRSGPYSSGTFDIHDEPDKFARAVVGYMTMDDDLMGLHTFIERQDGHRYVILDAESGEETRVRLDKAMVRQNAIVCRGTTCYKTQNGYVAKFAWASDKRKLEVELLKLAQEREVEGVATIVGHRRITSIAELRKGLQFSAAHRFRSEDVHFRDLPLATASMNTSSKRKLLSDHASDDTSGSKRRRSNSQKSKLVTELDDPQLTSKTTPSLYTPGDDLWENRIYSCLVISPAGRVISEFVTIKELLEAERDAIKAHRSLYIKGKILHHDISSNNIIITKPETAGGFNGMLIDLDLAKVRDSGPSGARHQTGTMQFMAVEVLRKTDHTYRHDLESFFYVLLWMCARQSWSNGFGGVQRPPKESFYRNWEVGSFQDIALSKAGHMSVDGLEVIMGEFPQALDIVKPLCFKVRDILFPLGKDGRMGFGTPAGDPDQLYGPIIAAYDEAISNL</sequence>
<dbReference type="PROSITE" id="PS50011">
    <property type="entry name" value="PROTEIN_KINASE_DOM"/>
    <property type="match status" value="1"/>
</dbReference>
<accession>A0AA40AXX5</accession>
<dbReference type="GO" id="GO:0005524">
    <property type="term" value="F:ATP binding"/>
    <property type="evidence" value="ECO:0007669"/>
    <property type="project" value="InterPro"/>
</dbReference>
<dbReference type="PANTHER" id="PTHR38248">
    <property type="entry name" value="FUNK1 6"/>
    <property type="match status" value="1"/>
</dbReference>
<evidence type="ECO:0000256" key="1">
    <source>
        <dbReference type="SAM" id="MobiDB-lite"/>
    </source>
</evidence>
<dbReference type="AlphaFoldDB" id="A0AA40AXX5"/>
<evidence type="ECO:0000259" key="2">
    <source>
        <dbReference type="PROSITE" id="PS50011"/>
    </source>
</evidence>
<feature type="compositionally biased region" description="Polar residues" evidence="1">
    <location>
        <begin position="519"/>
        <end position="528"/>
    </location>
</feature>
<keyword evidence="3" id="KW-0418">Kinase</keyword>